<evidence type="ECO:0000313" key="2">
    <source>
        <dbReference type="Proteomes" id="UP000319848"/>
    </source>
</evidence>
<dbReference type="GO" id="GO:0005829">
    <property type="term" value="C:cytosol"/>
    <property type="evidence" value="ECO:0007669"/>
    <property type="project" value="TreeGrafter"/>
</dbReference>
<comment type="caution">
    <text evidence="1">The sequence shown here is derived from an EMBL/GenBank/DDBJ whole genome shotgun (WGS) entry which is preliminary data.</text>
</comment>
<keyword evidence="2" id="KW-1185">Reference proteome</keyword>
<sequence>MDKSFCFMLQARVGSTRLPQKMILPFFEGKTILELIISKLQQNFPEVPIVLATSALPENDILADSAKQQHCMVFRGSENDVLQRFIDAAETFHFDRMIRVCADNPFLDVAELQNLIRIAENNTTFDYISFTVNGSPSIKTHFGFWTEYVTLQALKKVNSATEEPFYHEHVTNYIYGNSDVFQIKFLTANPVLEGRNDIRMTLDTAEDFNTLSAIYSKLSARHETAFGINEIVSFLDENEQYKTIMKNQIAENSK</sequence>
<dbReference type="Pfam" id="PF02348">
    <property type="entry name" value="CTP_transf_3"/>
    <property type="match status" value="1"/>
</dbReference>
<name>A0A562LX74_9FLAO</name>
<dbReference type="Gene3D" id="3.90.550.10">
    <property type="entry name" value="Spore Coat Polysaccharide Biosynthesis Protein SpsA, Chain A"/>
    <property type="match status" value="1"/>
</dbReference>
<dbReference type="PANTHER" id="PTHR42866">
    <property type="entry name" value="3-DEOXY-MANNO-OCTULOSONATE CYTIDYLYLTRANSFERASE"/>
    <property type="match status" value="1"/>
</dbReference>
<gene>
    <name evidence="1" type="ORF">IP98_01746</name>
</gene>
<evidence type="ECO:0000313" key="1">
    <source>
        <dbReference type="EMBL" id="TWI12172.1"/>
    </source>
</evidence>
<dbReference type="PANTHER" id="PTHR42866:SF1">
    <property type="entry name" value="SPORE COAT POLYSACCHARIDE BIOSYNTHESIS PROTEIN SPSF"/>
    <property type="match status" value="1"/>
</dbReference>
<dbReference type="InterPro" id="IPR029044">
    <property type="entry name" value="Nucleotide-diphossugar_trans"/>
</dbReference>
<dbReference type="STRING" id="1341154.FCR2A7T_11450"/>
<dbReference type="AlphaFoldDB" id="A0A562LX74"/>
<reference evidence="1 2" key="1">
    <citation type="journal article" date="2015" name="Stand. Genomic Sci.">
        <title>Genomic Encyclopedia of Bacterial and Archaeal Type Strains, Phase III: the genomes of soil and plant-associated and newly described type strains.</title>
        <authorList>
            <person name="Whitman W.B."/>
            <person name="Woyke T."/>
            <person name="Klenk H.P."/>
            <person name="Zhou Y."/>
            <person name="Lilburn T.G."/>
            <person name="Beck B.J."/>
            <person name="De Vos P."/>
            <person name="Vandamme P."/>
            <person name="Eisen J.A."/>
            <person name="Garrity G."/>
            <person name="Hugenholtz P."/>
            <person name="Kyrpides N.C."/>
        </authorList>
    </citation>
    <scope>NUCLEOTIDE SEQUENCE [LARGE SCALE GENOMIC DNA]</scope>
    <source>
        <strain evidence="1 2">CGMCC 1.7270</strain>
    </source>
</reference>
<dbReference type="InterPro" id="IPR003329">
    <property type="entry name" value="Cytidylyl_trans"/>
</dbReference>
<dbReference type="EMBL" id="VLKQ01000007">
    <property type="protein sequence ID" value="TWI12172.1"/>
    <property type="molecule type" value="Genomic_DNA"/>
</dbReference>
<proteinExistence type="predicted"/>
<organism evidence="1 2">
    <name type="scientific">Flavobacterium cauense R2A-7</name>
    <dbReference type="NCBI Taxonomy" id="1341154"/>
    <lineage>
        <taxon>Bacteria</taxon>
        <taxon>Pseudomonadati</taxon>
        <taxon>Bacteroidota</taxon>
        <taxon>Flavobacteriia</taxon>
        <taxon>Flavobacteriales</taxon>
        <taxon>Flavobacteriaceae</taxon>
        <taxon>Flavobacterium</taxon>
    </lineage>
</organism>
<accession>A0A562LX74</accession>
<dbReference type="RefSeq" id="WP_199758440.1">
    <property type="nucleotide sequence ID" value="NZ_AVBI01000012.1"/>
</dbReference>
<protein>
    <submittedName>
        <fullName evidence="1">Spore coat polysaccharide biosynthesis protein SpsF</fullName>
    </submittedName>
</protein>
<dbReference type="Proteomes" id="UP000319848">
    <property type="component" value="Unassembled WGS sequence"/>
</dbReference>
<dbReference type="SUPFAM" id="SSF53448">
    <property type="entry name" value="Nucleotide-diphospho-sugar transferases"/>
    <property type="match status" value="1"/>
</dbReference>